<dbReference type="Gene3D" id="1.10.260.40">
    <property type="entry name" value="lambda repressor-like DNA-binding domains"/>
    <property type="match status" value="1"/>
</dbReference>
<reference evidence="3 4" key="1">
    <citation type="submission" date="2019-06" db="EMBL/GenBank/DDBJ databases">
        <title>Sequencing the genomes of 1000 actinobacteria strains.</title>
        <authorList>
            <person name="Klenk H.-P."/>
        </authorList>
    </citation>
    <scope>NUCLEOTIDE SEQUENCE [LARGE SCALE GENOMIC DNA]</scope>
    <source>
        <strain evidence="3 4">DSM 42059</strain>
    </source>
</reference>
<protein>
    <submittedName>
        <fullName evidence="3">Helix-turn-helix protein</fullName>
    </submittedName>
</protein>
<dbReference type="CDD" id="cd00093">
    <property type="entry name" value="HTH_XRE"/>
    <property type="match status" value="1"/>
</dbReference>
<dbReference type="InterPro" id="IPR012349">
    <property type="entry name" value="Split_barrel_FMN-bd"/>
</dbReference>
<feature type="region of interest" description="Disordered" evidence="1">
    <location>
        <begin position="1"/>
        <end position="22"/>
    </location>
</feature>
<dbReference type="Pfam" id="PF01381">
    <property type="entry name" value="HTH_3"/>
    <property type="match status" value="1"/>
</dbReference>
<dbReference type="InterPro" id="IPR024747">
    <property type="entry name" value="Pyridox_Oxase-rel"/>
</dbReference>
<dbReference type="SMART" id="SM00530">
    <property type="entry name" value="HTH_XRE"/>
    <property type="match status" value="1"/>
</dbReference>
<dbReference type="Proteomes" id="UP000318186">
    <property type="component" value="Unassembled WGS sequence"/>
</dbReference>
<dbReference type="GO" id="GO:0003677">
    <property type="term" value="F:DNA binding"/>
    <property type="evidence" value="ECO:0007669"/>
    <property type="project" value="InterPro"/>
</dbReference>
<dbReference type="SUPFAM" id="SSF50475">
    <property type="entry name" value="FMN-binding split barrel"/>
    <property type="match status" value="1"/>
</dbReference>
<evidence type="ECO:0000313" key="4">
    <source>
        <dbReference type="Proteomes" id="UP000318186"/>
    </source>
</evidence>
<dbReference type="InterPro" id="IPR001387">
    <property type="entry name" value="Cro/C1-type_HTH"/>
</dbReference>
<dbReference type="PROSITE" id="PS50943">
    <property type="entry name" value="HTH_CROC1"/>
    <property type="match status" value="1"/>
</dbReference>
<dbReference type="Pfam" id="PF12900">
    <property type="entry name" value="Pyridox_ox_2"/>
    <property type="match status" value="1"/>
</dbReference>
<evidence type="ECO:0000256" key="1">
    <source>
        <dbReference type="SAM" id="MobiDB-lite"/>
    </source>
</evidence>
<organism evidence="3 4">
    <name type="scientific">Streptomyces brevispora</name>
    <dbReference type="NCBI Taxonomy" id="887462"/>
    <lineage>
        <taxon>Bacteria</taxon>
        <taxon>Bacillati</taxon>
        <taxon>Actinomycetota</taxon>
        <taxon>Actinomycetes</taxon>
        <taxon>Kitasatosporales</taxon>
        <taxon>Streptomycetaceae</taxon>
        <taxon>Streptomyces</taxon>
    </lineage>
</organism>
<proteinExistence type="predicted"/>
<evidence type="ECO:0000259" key="2">
    <source>
        <dbReference type="PROSITE" id="PS50943"/>
    </source>
</evidence>
<name>A0A561UR22_9ACTN</name>
<dbReference type="SUPFAM" id="SSF47413">
    <property type="entry name" value="lambda repressor-like DNA-binding domains"/>
    <property type="match status" value="1"/>
</dbReference>
<dbReference type="InterPro" id="IPR010982">
    <property type="entry name" value="Lambda_DNA-bd_dom_sf"/>
</dbReference>
<dbReference type="AlphaFoldDB" id="A0A561UR22"/>
<dbReference type="RefSeq" id="WP_145762340.1">
    <property type="nucleotide sequence ID" value="NZ_VIWW01000001.1"/>
</dbReference>
<sequence>MPDPIPFPSRPQGDGSRRTDLGRRVTVRREALGLSRQELAERSGTAPTYIDYLEDRESAPGIGVMLRIADALQTTVPDLTGGTVDRPQGRGSALRDAGLRELGEDECRALLSPGGVGRVALIASDGPSVVPVNYLVADDEIVYRTASDTVPAAAAEATEVAFEVDHIDDAFSQGWSVLVVGEARRITDPDTIRELEPKARGLAWAGGERPLWLAISPRRITGRRIVNSLGTPLGGQARTLHAENGNPGESP</sequence>
<gene>
    <name evidence="3" type="ORF">FHX80_11192</name>
</gene>
<comment type="caution">
    <text evidence="3">The sequence shown here is derived from an EMBL/GenBank/DDBJ whole genome shotgun (WGS) entry which is preliminary data.</text>
</comment>
<dbReference type="OrthoDB" id="7062584at2"/>
<accession>A0A561UR22</accession>
<dbReference type="EMBL" id="VIWW01000001">
    <property type="protein sequence ID" value="TWG01801.1"/>
    <property type="molecule type" value="Genomic_DNA"/>
</dbReference>
<feature type="domain" description="HTH cro/C1-type" evidence="2">
    <location>
        <begin position="29"/>
        <end position="79"/>
    </location>
</feature>
<feature type="region of interest" description="Disordered" evidence="1">
    <location>
        <begin position="231"/>
        <end position="251"/>
    </location>
</feature>
<evidence type="ECO:0000313" key="3">
    <source>
        <dbReference type="EMBL" id="TWG01801.1"/>
    </source>
</evidence>
<dbReference type="Gene3D" id="2.30.110.10">
    <property type="entry name" value="Electron Transport, Fmn-binding Protein, Chain A"/>
    <property type="match status" value="1"/>
</dbReference>